<dbReference type="AlphaFoldDB" id="A0AAX2S9J4"/>
<feature type="transmembrane region" description="Helical" evidence="5">
    <location>
        <begin position="122"/>
        <end position="145"/>
    </location>
</feature>
<keyword evidence="2" id="KW-0328">Glycosyltransferase</keyword>
<feature type="compositionally biased region" description="Low complexity" evidence="4">
    <location>
        <begin position="91"/>
        <end position="101"/>
    </location>
</feature>
<feature type="transmembrane region" description="Helical" evidence="5">
    <location>
        <begin position="425"/>
        <end position="448"/>
    </location>
</feature>
<dbReference type="Proteomes" id="UP000298017">
    <property type="component" value="Unassembled WGS sequence"/>
</dbReference>
<gene>
    <name evidence="6" type="ORF">E4P33_11505</name>
</gene>
<evidence type="ECO:0000256" key="3">
    <source>
        <dbReference type="ARBA" id="ARBA00022679"/>
    </source>
</evidence>
<evidence type="ECO:0000256" key="2">
    <source>
        <dbReference type="ARBA" id="ARBA00022676"/>
    </source>
</evidence>
<protein>
    <submittedName>
        <fullName evidence="6">Glycosyltransferase</fullName>
    </submittedName>
</protein>
<keyword evidence="5" id="KW-1133">Transmembrane helix</keyword>
<evidence type="ECO:0000256" key="5">
    <source>
        <dbReference type="SAM" id="Phobius"/>
    </source>
</evidence>
<comment type="similarity">
    <text evidence="1">Belongs to the glycosyltransferase 2 family.</text>
</comment>
<proteinExistence type="inferred from homology"/>
<keyword evidence="5" id="KW-0812">Transmembrane</keyword>
<sequence length="557" mass="61005">MRATVGVNRGIPHANTHAVPGRHCRGVVTDVPAGRQPPAAHDRHGAVPGLHDLLPGHGVDRERDHHVAPAPPPSQAGRTPAGHGTGGSRGRAGPPAAAAPRPSRPARWRSRVILVFGHRVDLILVLAVVLVAVSVLYGLFILVLSRFEPRSCQDRRVRVATLEDHLKVVFVVPCLNEERVLGASLQRLAGLDHPGVEIIVIDDGSDDGTAEIVRSFPDPRVHLFQRTLPHAREGKGEALNAAIQHLRTSDLIAGTSHSDVVVCVMDADGRLDPHALQDVMPLFRDRRLGAVQIGVRINNRAQNLLARMQDLEFVLYTHVFQRGRRHLGSVGLGGNGQFVRLSALNGLGVSPWSRSLTEDLDLGVRLLMDGWQTEFVSTASVHQQGLADVKRWVKQRTRWFQGHLQSWSLVPWVLRDLSGARRADLVYHLTSPFLLLLTSFLSLAFAFWVLDLAVGIVTGHAVVSGWWLSSYLIAFGPALLYGLVYWSQERHSGLSALAAVGLIHLYVLYAVLWYVAGWKAAWRAVRGKNGWAKTERTVENQEQVDASADALTAEAHA</sequence>
<evidence type="ECO:0000256" key="1">
    <source>
        <dbReference type="ARBA" id="ARBA00006739"/>
    </source>
</evidence>
<accession>A0AAX2S9J4</accession>
<dbReference type="GO" id="GO:0016757">
    <property type="term" value="F:glycosyltransferase activity"/>
    <property type="evidence" value="ECO:0007669"/>
    <property type="project" value="UniProtKB-KW"/>
</dbReference>
<dbReference type="PANTHER" id="PTHR43630">
    <property type="entry name" value="POLY-BETA-1,6-N-ACETYL-D-GLUCOSAMINE SYNTHASE"/>
    <property type="match status" value="1"/>
</dbReference>
<dbReference type="InterPro" id="IPR029044">
    <property type="entry name" value="Nucleotide-diphossugar_trans"/>
</dbReference>
<keyword evidence="3" id="KW-0808">Transferase</keyword>
<organism evidence="6 7">
    <name type="scientific">Kocuria rhizophila</name>
    <dbReference type="NCBI Taxonomy" id="72000"/>
    <lineage>
        <taxon>Bacteria</taxon>
        <taxon>Bacillati</taxon>
        <taxon>Actinomycetota</taxon>
        <taxon>Actinomycetes</taxon>
        <taxon>Micrococcales</taxon>
        <taxon>Micrococcaceae</taxon>
        <taxon>Kocuria</taxon>
    </lineage>
</organism>
<keyword evidence="7" id="KW-1185">Reference proteome</keyword>
<feature type="transmembrane region" description="Helical" evidence="5">
    <location>
        <begin position="468"/>
        <end position="487"/>
    </location>
</feature>
<feature type="transmembrane region" description="Helical" evidence="5">
    <location>
        <begin position="494"/>
        <end position="516"/>
    </location>
</feature>
<dbReference type="PANTHER" id="PTHR43630:SF1">
    <property type="entry name" value="POLY-BETA-1,6-N-ACETYL-D-GLUCOSAMINE SYNTHASE"/>
    <property type="match status" value="1"/>
</dbReference>
<dbReference type="EMBL" id="SPNK01000019">
    <property type="protein sequence ID" value="TFH98856.1"/>
    <property type="molecule type" value="Genomic_DNA"/>
</dbReference>
<reference evidence="6 7" key="1">
    <citation type="submission" date="2019-03" db="EMBL/GenBank/DDBJ databases">
        <title>Genome Sequencing and Assembly of Various Microbes Isolated from Alder Root Nodule.</title>
        <authorList>
            <person name="Swanson E."/>
            <person name="Sevigny J.L."/>
            <person name="Pesce C."/>
            <person name="Davis I."/>
            <person name="Kleiner V."/>
            <person name="Tisa L."/>
        </authorList>
    </citation>
    <scope>NUCLEOTIDE SEQUENCE [LARGE SCALE GENOMIC DNA]</scope>
    <source>
        <strain evidence="6 7">4R-31</strain>
    </source>
</reference>
<feature type="compositionally biased region" description="Basic and acidic residues" evidence="4">
    <location>
        <begin position="58"/>
        <end position="67"/>
    </location>
</feature>
<evidence type="ECO:0000313" key="7">
    <source>
        <dbReference type="Proteomes" id="UP000298017"/>
    </source>
</evidence>
<name>A0AAX2S9J4_KOCRH</name>
<evidence type="ECO:0000313" key="6">
    <source>
        <dbReference type="EMBL" id="TFH98856.1"/>
    </source>
</evidence>
<comment type="caution">
    <text evidence="6">The sequence shown here is derived from an EMBL/GenBank/DDBJ whole genome shotgun (WGS) entry which is preliminary data.</text>
</comment>
<dbReference type="Pfam" id="PF13641">
    <property type="entry name" value="Glyco_tranf_2_3"/>
    <property type="match status" value="1"/>
</dbReference>
<evidence type="ECO:0000256" key="4">
    <source>
        <dbReference type="SAM" id="MobiDB-lite"/>
    </source>
</evidence>
<feature type="region of interest" description="Disordered" evidence="4">
    <location>
        <begin position="1"/>
        <end position="103"/>
    </location>
</feature>
<dbReference type="SUPFAM" id="SSF53448">
    <property type="entry name" value="Nucleotide-diphospho-sugar transferases"/>
    <property type="match status" value="1"/>
</dbReference>
<keyword evidence="5" id="KW-0472">Membrane</keyword>
<dbReference type="Gene3D" id="3.90.550.10">
    <property type="entry name" value="Spore Coat Polysaccharide Biosynthesis Protein SpsA, Chain A"/>
    <property type="match status" value="1"/>
</dbReference>